<evidence type="ECO:0000313" key="4">
    <source>
        <dbReference type="EMBL" id="BCX47778.1"/>
    </source>
</evidence>
<keyword evidence="4" id="KW-0830">Ubiquinone</keyword>
<keyword evidence="2" id="KW-1133">Transmembrane helix</keyword>
<name>A0ABM7RJM3_9BACT</name>
<feature type="transmembrane region" description="Helical" evidence="2">
    <location>
        <begin position="524"/>
        <end position="545"/>
    </location>
</feature>
<dbReference type="InterPro" id="IPR004147">
    <property type="entry name" value="ABC1_dom"/>
</dbReference>
<feature type="domain" description="Protein kinase" evidence="3">
    <location>
        <begin position="118"/>
        <end position="470"/>
    </location>
</feature>
<dbReference type="CDD" id="cd05121">
    <property type="entry name" value="ABC1_ADCK3-like"/>
    <property type="match status" value="1"/>
</dbReference>
<dbReference type="Pfam" id="PF03109">
    <property type="entry name" value="ABC1"/>
    <property type="match status" value="1"/>
</dbReference>
<keyword evidence="4" id="KW-0418">Kinase</keyword>
<evidence type="ECO:0000259" key="3">
    <source>
        <dbReference type="PROSITE" id="PS50011"/>
    </source>
</evidence>
<evidence type="ECO:0000256" key="2">
    <source>
        <dbReference type="SAM" id="Phobius"/>
    </source>
</evidence>
<dbReference type="InterPro" id="IPR050154">
    <property type="entry name" value="UbiB_kinase"/>
</dbReference>
<accession>A0ABM7RJM3</accession>
<dbReference type="GO" id="GO:0016301">
    <property type="term" value="F:kinase activity"/>
    <property type="evidence" value="ECO:0007669"/>
    <property type="project" value="UniProtKB-KW"/>
</dbReference>
<evidence type="ECO:0000313" key="5">
    <source>
        <dbReference type="Proteomes" id="UP001374893"/>
    </source>
</evidence>
<protein>
    <submittedName>
        <fullName evidence="4">Protein kinase regulating ubiquinone biosynthesis</fullName>
    </submittedName>
</protein>
<reference evidence="4 5" key="1">
    <citation type="submission" date="2021-06" db="EMBL/GenBank/DDBJ databases">
        <title>Complete genome of Haloferula helveola possessing various polysaccharide degrading enzymes.</title>
        <authorList>
            <person name="Takami H."/>
            <person name="Huang C."/>
            <person name="Hamasaki K."/>
        </authorList>
    </citation>
    <scope>NUCLEOTIDE SEQUENCE [LARGE SCALE GENOMIC DNA]</scope>
    <source>
        <strain evidence="4 5">CN-1</strain>
    </source>
</reference>
<sequence>MDSHTLERAATYKDVGKLLLKYLPKISRDRDQVAQHLGFDDDIAPSESAEEFASDLEKLGPTFVKLGQLLSTRSDLLPPEWTTALQRLQDDVEPVPFDAIRERIETELGAKIERLFDHFEERPIACASLGQVHRATLRSGGPEVVVKIQRPGIRERVVSELDAIQNIADFLCEHTKMGRTYDIDLMVTQFRKAIVGELNYQAEAENLVRLAKNLKAIDAIVVPSPIRDYCSMGVLTMDCIHGTKVTEVAGVVKTELDGEALAEKLFEAYLQQILVDGFFHADPHPGNVMLTRDRQLALIDLGMVGTVSDGTRDLLIQLLGAVADGKGTDATKVALRLGRAKEGFDPASFKEEMEELVESRQSTSIEDLQVGTMVMSITEICGRNGLRIPSSLFMIGKMLLNLDMIGKHLAPQFNPDASLRRHLSELSRKNLDQEFSLGSLLSHFSDMKEMLLETPSRINRTLEMVAQNELKIQVDAIDEKQLLLGFHRVANRITVGLILAALIVGASMLMGIESSFTLMGYPGLAIIFFLIAAIGGLIVVGRILFGNEKGG</sequence>
<dbReference type="PROSITE" id="PS50011">
    <property type="entry name" value="PROTEIN_KINASE_DOM"/>
    <property type="match status" value="1"/>
</dbReference>
<keyword evidence="4" id="KW-0808">Transferase</keyword>
<comment type="similarity">
    <text evidence="1">Belongs to the protein kinase superfamily. ADCK protein kinase family.</text>
</comment>
<keyword evidence="2" id="KW-0812">Transmembrane</keyword>
<dbReference type="InterPro" id="IPR000719">
    <property type="entry name" value="Prot_kinase_dom"/>
</dbReference>
<dbReference type="SUPFAM" id="SSF56112">
    <property type="entry name" value="Protein kinase-like (PK-like)"/>
    <property type="match status" value="1"/>
</dbReference>
<proteinExistence type="inferred from homology"/>
<keyword evidence="2" id="KW-0472">Membrane</keyword>
<dbReference type="EMBL" id="AP024702">
    <property type="protein sequence ID" value="BCX47778.1"/>
    <property type="molecule type" value="Genomic_DNA"/>
</dbReference>
<dbReference type="PANTHER" id="PTHR10566">
    <property type="entry name" value="CHAPERONE-ACTIVITY OF BC1 COMPLEX CABC1 -RELATED"/>
    <property type="match status" value="1"/>
</dbReference>
<feature type="transmembrane region" description="Helical" evidence="2">
    <location>
        <begin position="489"/>
        <end position="512"/>
    </location>
</feature>
<dbReference type="Proteomes" id="UP001374893">
    <property type="component" value="Chromosome"/>
</dbReference>
<gene>
    <name evidence="4" type="ORF">HAHE_16860</name>
</gene>
<evidence type="ECO:0000256" key="1">
    <source>
        <dbReference type="ARBA" id="ARBA00009670"/>
    </source>
</evidence>
<dbReference type="PANTHER" id="PTHR10566:SF113">
    <property type="entry name" value="PROTEIN ACTIVITY OF BC1 COMPLEX KINASE 7, CHLOROPLASTIC"/>
    <property type="match status" value="1"/>
</dbReference>
<keyword evidence="5" id="KW-1185">Reference proteome</keyword>
<organism evidence="4 5">
    <name type="scientific">Haloferula helveola</name>
    <dbReference type="NCBI Taxonomy" id="490095"/>
    <lineage>
        <taxon>Bacteria</taxon>
        <taxon>Pseudomonadati</taxon>
        <taxon>Verrucomicrobiota</taxon>
        <taxon>Verrucomicrobiia</taxon>
        <taxon>Verrucomicrobiales</taxon>
        <taxon>Verrucomicrobiaceae</taxon>
        <taxon>Haloferula</taxon>
    </lineage>
</organism>
<dbReference type="InterPro" id="IPR011009">
    <property type="entry name" value="Kinase-like_dom_sf"/>
</dbReference>
<dbReference type="RefSeq" id="WP_338690165.1">
    <property type="nucleotide sequence ID" value="NZ_AP024702.1"/>
</dbReference>